<proteinExistence type="predicted"/>
<dbReference type="InterPro" id="IPR034984">
    <property type="entry name" value="Imelysin-like_IPPA"/>
</dbReference>
<dbReference type="EMBL" id="JBIPKE010000014">
    <property type="protein sequence ID" value="MFH6983251.1"/>
    <property type="molecule type" value="Genomic_DNA"/>
</dbReference>
<sequence length="364" mass="39720">MRLLTLVFLALAMLTSCTSDKDPFGKMNDFDQGPMLENLANNLIVPSYLGLRDQTKSLKEAIAAYRSAPTVETLTAAREALKFARLAWQQCSPYQFGPSESNGLSGILNIYPVDTLKINRNVQNGADDLTTLANADARGFQTLGYLLYRPGLSDEELISATLAPDRLYADQVALLMEEASSTVYNEWVPEGGNYIGTFTSEDAYGVNVGSSVGKLINAMNLDFERNTRDGKIGIPVGIRSLGQPIPHACEAYYAGYSVELFKASIAAYYTLYKGAEDVGLDDYLQAIEATTTQNEDLSVRIDTQFKALIEAGNMLEDPLPAQIANDQVTVQAVFAEMQRLAVLFKTDMASSLGVVITYQDNDGD</sequence>
<dbReference type="Pfam" id="PF09375">
    <property type="entry name" value="Peptidase_M75"/>
    <property type="match status" value="1"/>
</dbReference>
<evidence type="ECO:0000259" key="4">
    <source>
        <dbReference type="Pfam" id="PF09375"/>
    </source>
</evidence>
<comment type="caution">
    <text evidence="5">The sequence shown here is derived from an EMBL/GenBank/DDBJ whole genome shotgun (WGS) entry which is preliminary data.</text>
</comment>
<evidence type="ECO:0000313" key="6">
    <source>
        <dbReference type="Proteomes" id="UP001610063"/>
    </source>
</evidence>
<evidence type="ECO:0000256" key="3">
    <source>
        <dbReference type="SAM" id="SignalP"/>
    </source>
</evidence>
<dbReference type="Gene3D" id="1.20.1420.20">
    <property type="entry name" value="M75 peptidase, HXXE motif"/>
    <property type="match status" value="1"/>
</dbReference>
<evidence type="ECO:0000256" key="2">
    <source>
        <dbReference type="ARBA" id="ARBA00022729"/>
    </source>
</evidence>
<evidence type="ECO:0000256" key="1">
    <source>
        <dbReference type="ARBA" id="ARBA00004196"/>
    </source>
</evidence>
<dbReference type="RefSeq" id="WP_395416807.1">
    <property type="nucleotide sequence ID" value="NZ_JBIPKE010000014.1"/>
</dbReference>
<feature type="domain" description="Imelysin-like" evidence="4">
    <location>
        <begin position="44"/>
        <end position="331"/>
    </location>
</feature>
<dbReference type="CDD" id="cd14659">
    <property type="entry name" value="Imelysin-like_IPPA"/>
    <property type="match status" value="1"/>
</dbReference>
<accession>A0ABW7N6N5</accession>
<protein>
    <submittedName>
        <fullName evidence="5">Imelysin family protein</fullName>
    </submittedName>
</protein>
<keyword evidence="6" id="KW-1185">Reference proteome</keyword>
<dbReference type="InterPro" id="IPR038352">
    <property type="entry name" value="Imelysin_sf"/>
</dbReference>
<reference evidence="5 6" key="1">
    <citation type="journal article" date="2013" name="Int. J. Syst. Evol. Microbiol.">
        <title>Marinoscillum luteum sp. nov., isolated from marine sediment.</title>
        <authorList>
            <person name="Cha I.T."/>
            <person name="Park S.J."/>
            <person name="Kim S.J."/>
            <person name="Kim J.G."/>
            <person name="Jung M.Y."/>
            <person name="Shin K.S."/>
            <person name="Kwon K.K."/>
            <person name="Yang S.H."/>
            <person name="Seo Y.S."/>
            <person name="Rhee S.K."/>
        </authorList>
    </citation>
    <scope>NUCLEOTIDE SEQUENCE [LARGE SCALE GENOMIC DNA]</scope>
    <source>
        <strain evidence="5 6">KCTC 23939</strain>
    </source>
</reference>
<gene>
    <name evidence="5" type="ORF">ACHKAR_07375</name>
</gene>
<dbReference type="Proteomes" id="UP001610063">
    <property type="component" value="Unassembled WGS sequence"/>
</dbReference>
<keyword evidence="2 3" id="KW-0732">Signal</keyword>
<feature type="signal peptide" evidence="3">
    <location>
        <begin position="1"/>
        <end position="21"/>
    </location>
</feature>
<dbReference type="InterPro" id="IPR018976">
    <property type="entry name" value="Imelysin-like"/>
</dbReference>
<dbReference type="PROSITE" id="PS51257">
    <property type="entry name" value="PROKAR_LIPOPROTEIN"/>
    <property type="match status" value="1"/>
</dbReference>
<evidence type="ECO:0000313" key="5">
    <source>
        <dbReference type="EMBL" id="MFH6983251.1"/>
    </source>
</evidence>
<comment type="subcellular location">
    <subcellularLocation>
        <location evidence="1">Cell envelope</location>
    </subcellularLocation>
</comment>
<organism evidence="5 6">
    <name type="scientific">Marinoscillum luteum</name>
    <dbReference type="NCBI Taxonomy" id="861051"/>
    <lineage>
        <taxon>Bacteria</taxon>
        <taxon>Pseudomonadati</taxon>
        <taxon>Bacteroidota</taxon>
        <taxon>Cytophagia</taxon>
        <taxon>Cytophagales</taxon>
        <taxon>Reichenbachiellaceae</taxon>
        <taxon>Marinoscillum</taxon>
    </lineage>
</organism>
<name>A0ABW7N6N5_9BACT</name>
<feature type="chain" id="PRO_5047424373" evidence="3">
    <location>
        <begin position="22"/>
        <end position="364"/>
    </location>
</feature>